<proteinExistence type="predicted"/>
<evidence type="ECO:0000313" key="1">
    <source>
        <dbReference type="EMBL" id="OJZ89302.1"/>
    </source>
</evidence>
<dbReference type="VEuPathDB" id="FungiDB:ASPFODRAFT_487155"/>
<organism evidence="1 2">
    <name type="scientific">Aspergillus luchuensis (strain CBS 106.47)</name>
    <dbReference type="NCBI Taxonomy" id="1137211"/>
    <lineage>
        <taxon>Eukaryota</taxon>
        <taxon>Fungi</taxon>
        <taxon>Dikarya</taxon>
        <taxon>Ascomycota</taxon>
        <taxon>Pezizomycotina</taxon>
        <taxon>Eurotiomycetes</taxon>
        <taxon>Eurotiomycetidae</taxon>
        <taxon>Eurotiales</taxon>
        <taxon>Aspergillaceae</taxon>
        <taxon>Aspergillus</taxon>
        <taxon>Aspergillus subgen. Circumdati</taxon>
    </lineage>
</organism>
<dbReference type="EMBL" id="KV878238">
    <property type="protein sequence ID" value="OJZ89302.1"/>
    <property type="molecule type" value="Genomic_DNA"/>
</dbReference>
<evidence type="ECO:0000313" key="2">
    <source>
        <dbReference type="Proteomes" id="UP000184063"/>
    </source>
</evidence>
<name>A0A1M3TRW1_ASPLC</name>
<protein>
    <submittedName>
        <fullName evidence="1">Uncharacterized protein</fullName>
    </submittedName>
</protein>
<sequence>MFCSPSLLPILACRLHWRIAVLTRPKRCCACCRVIPVMWAGCCLPTNECTKFLNITHRKRREEEGLLLLFFSPDVDVNYLSKG</sequence>
<dbReference type="Proteomes" id="UP000184063">
    <property type="component" value="Unassembled WGS sequence"/>
</dbReference>
<dbReference type="AlphaFoldDB" id="A0A1M3TRW1"/>
<reference evidence="2" key="1">
    <citation type="journal article" date="2017" name="Genome Biol.">
        <title>Comparative genomics reveals high biological diversity and specific adaptations in the industrially and medically important fungal genus Aspergillus.</title>
        <authorList>
            <person name="de Vries R.P."/>
            <person name="Riley R."/>
            <person name="Wiebenga A."/>
            <person name="Aguilar-Osorio G."/>
            <person name="Amillis S."/>
            <person name="Uchima C.A."/>
            <person name="Anderluh G."/>
            <person name="Asadollahi M."/>
            <person name="Askin M."/>
            <person name="Barry K."/>
            <person name="Battaglia E."/>
            <person name="Bayram O."/>
            <person name="Benocci T."/>
            <person name="Braus-Stromeyer S.A."/>
            <person name="Caldana C."/>
            <person name="Canovas D."/>
            <person name="Cerqueira G.C."/>
            <person name="Chen F."/>
            <person name="Chen W."/>
            <person name="Choi C."/>
            <person name="Clum A."/>
            <person name="Dos Santos R.A."/>
            <person name="Damasio A.R."/>
            <person name="Diallinas G."/>
            <person name="Emri T."/>
            <person name="Fekete E."/>
            <person name="Flipphi M."/>
            <person name="Freyberg S."/>
            <person name="Gallo A."/>
            <person name="Gournas C."/>
            <person name="Habgood R."/>
            <person name="Hainaut M."/>
            <person name="Harispe M.L."/>
            <person name="Henrissat B."/>
            <person name="Hilden K.S."/>
            <person name="Hope R."/>
            <person name="Hossain A."/>
            <person name="Karabika E."/>
            <person name="Karaffa L."/>
            <person name="Karanyi Z."/>
            <person name="Krasevec N."/>
            <person name="Kuo A."/>
            <person name="Kusch H."/>
            <person name="LaButti K."/>
            <person name="Lagendijk E.L."/>
            <person name="Lapidus A."/>
            <person name="Levasseur A."/>
            <person name="Lindquist E."/>
            <person name="Lipzen A."/>
            <person name="Logrieco A.F."/>
            <person name="MacCabe A."/>
            <person name="Maekelae M.R."/>
            <person name="Malavazi I."/>
            <person name="Melin P."/>
            <person name="Meyer V."/>
            <person name="Mielnichuk N."/>
            <person name="Miskei M."/>
            <person name="Molnar A.P."/>
            <person name="Mule G."/>
            <person name="Ngan C.Y."/>
            <person name="Orejas M."/>
            <person name="Orosz E."/>
            <person name="Ouedraogo J.P."/>
            <person name="Overkamp K.M."/>
            <person name="Park H.-S."/>
            <person name="Perrone G."/>
            <person name="Piumi F."/>
            <person name="Punt P.J."/>
            <person name="Ram A.F."/>
            <person name="Ramon A."/>
            <person name="Rauscher S."/>
            <person name="Record E."/>
            <person name="Riano-Pachon D.M."/>
            <person name="Robert V."/>
            <person name="Roehrig J."/>
            <person name="Ruller R."/>
            <person name="Salamov A."/>
            <person name="Salih N.S."/>
            <person name="Samson R.A."/>
            <person name="Sandor E."/>
            <person name="Sanguinetti M."/>
            <person name="Schuetze T."/>
            <person name="Sepcic K."/>
            <person name="Shelest E."/>
            <person name="Sherlock G."/>
            <person name="Sophianopoulou V."/>
            <person name="Squina F.M."/>
            <person name="Sun H."/>
            <person name="Susca A."/>
            <person name="Todd R.B."/>
            <person name="Tsang A."/>
            <person name="Unkles S.E."/>
            <person name="van de Wiele N."/>
            <person name="van Rossen-Uffink D."/>
            <person name="Oliveira J.V."/>
            <person name="Vesth T.C."/>
            <person name="Visser J."/>
            <person name="Yu J.-H."/>
            <person name="Zhou M."/>
            <person name="Andersen M.R."/>
            <person name="Archer D.B."/>
            <person name="Baker S.E."/>
            <person name="Benoit I."/>
            <person name="Brakhage A.A."/>
            <person name="Braus G.H."/>
            <person name="Fischer R."/>
            <person name="Frisvad J.C."/>
            <person name="Goldman G.H."/>
            <person name="Houbraken J."/>
            <person name="Oakley B."/>
            <person name="Pocsi I."/>
            <person name="Scazzocchio C."/>
            <person name="Seiboth B."/>
            <person name="vanKuyk P.A."/>
            <person name="Wortman J."/>
            <person name="Dyer P.S."/>
            <person name="Grigoriev I.V."/>
        </authorList>
    </citation>
    <scope>NUCLEOTIDE SEQUENCE [LARGE SCALE GENOMIC DNA]</scope>
    <source>
        <strain evidence="2">CBS 106.47</strain>
    </source>
</reference>
<gene>
    <name evidence="1" type="ORF">ASPFODRAFT_487155</name>
</gene>
<accession>A0A1M3TRW1</accession>